<dbReference type="Proteomes" id="UP000507470">
    <property type="component" value="Unassembled WGS sequence"/>
</dbReference>
<dbReference type="Pfam" id="PF01066">
    <property type="entry name" value="CDP-OH_P_transf"/>
    <property type="match status" value="1"/>
</dbReference>
<dbReference type="PANTHER" id="PTHR14269">
    <property type="entry name" value="CDP-DIACYLGLYCEROL--GLYCEROL-3-PHOSPHATE 3-PHOSPHATIDYLTRANSFERASE-RELATED"/>
    <property type="match status" value="1"/>
</dbReference>
<reference evidence="14 15" key="1">
    <citation type="submission" date="2020-06" db="EMBL/GenBank/DDBJ databases">
        <authorList>
            <person name="Li R."/>
            <person name="Bekaert M."/>
        </authorList>
    </citation>
    <scope>NUCLEOTIDE SEQUENCE [LARGE SCALE GENOMIC DNA]</scope>
    <source>
        <strain evidence="15">wild</strain>
    </source>
</reference>
<proteinExistence type="inferred from homology"/>
<evidence type="ECO:0000256" key="1">
    <source>
        <dbReference type="ARBA" id="ARBA00004141"/>
    </source>
</evidence>
<evidence type="ECO:0000256" key="12">
    <source>
        <dbReference type="RuleBase" id="RU003750"/>
    </source>
</evidence>
<protein>
    <recommendedName>
        <fullName evidence="10">cardiolipin synthase (CMP-forming)</fullName>
        <ecNumber evidence="10">2.7.8.41</ecNumber>
    </recommendedName>
</protein>
<keyword evidence="4 13" id="KW-0812">Transmembrane</keyword>
<dbReference type="InterPro" id="IPR048254">
    <property type="entry name" value="CDP_ALCOHOL_P_TRANSF_CS"/>
</dbReference>
<keyword evidence="7 13" id="KW-0472">Membrane</keyword>
<keyword evidence="9" id="KW-1208">Phospholipid metabolism</keyword>
<dbReference type="GO" id="GO:0032049">
    <property type="term" value="P:cardiolipin biosynthetic process"/>
    <property type="evidence" value="ECO:0007669"/>
    <property type="project" value="TreeGrafter"/>
</dbReference>
<dbReference type="GO" id="GO:0016020">
    <property type="term" value="C:membrane"/>
    <property type="evidence" value="ECO:0007669"/>
    <property type="project" value="UniProtKB-SubCell"/>
</dbReference>
<keyword evidence="5 13" id="KW-1133">Transmembrane helix</keyword>
<name>A0A6J8A727_MYTCO</name>
<dbReference type="PANTHER" id="PTHR14269:SF60">
    <property type="entry name" value="CARDIOLIPIN SYNTHASE (CMP-FORMING)"/>
    <property type="match status" value="1"/>
</dbReference>
<evidence type="ECO:0000256" key="10">
    <source>
        <dbReference type="ARBA" id="ARBA00039001"/>
    </source>
</evidence>
<evidence type="ECO:0000256" key="8">
    <source>
        <dbReference type="ARBA" id="ARBA00023209"/>
    </source>
</evidence>
<comment type="subcellular location">
    <subcellularLocation>
        <location evidence="1">Membrane</location>
        <topology evidence="1">Multi-pass membrane protein</topology>
    </subcellularLocation>
</comment>
<dbReference type="PROSITE" id="PS00379">
    <property type="entry name" value="CDP_ALCOHOL_P_TRANSF"/>
    <property type="match status" value="1"/>
</dbReference>
<dbReference type="OrthoDB" id="10020554at2759"/>
<evidence type="ECO:0000256" key="3">
    <source>
        <dbReference type="ARBA" id="ARBA00022679"/>
    </source>
</evidence>
<dbReference type="GO" id="GO:0005739">
    <property type="term" value="C:mitochondrion"/>
    <property type="evidence" value="ECO:0007669"/>
    <property type="project" value="TreeGrafter"/>
</dbReference>
<evidence type="ECO:0000313" key="14">
    <source>
        <dbReference type="EMBL" id="CAC5362285.1"/>
    </source>
</evidence>
<evidence type="ECO:0000256" key="9">
    <source>
        <dbReference type="ARBA" id="ARBA00023264"/>
    </source>
</evidence>
<evidence type="ECO:0000256" key="11">
    <source>
        <dbReference type="ARBA" id="ARBA00047433"/>
    </source>
</evidence>
<dbReference type="InterPro" id="IPR050324">
    <property type="entry name" value="CDP-alcohol_PTase-I"/>
</dbReference>
<keyword evidence="3 12" id="KW-0808">Transferase</keyword>
<evidence type="ECO:0000256" key="4">
    <source>
        <dbReference type="ARBA" id="ARBA00022692"/>
    </source>
</evidence>
<evidence type="ECO:0000256" key="2">
    <source>
        <dbReference type="ARBA" id="ARBA00022516"/>
    </source>
</evidence>
<dbReference type="InterPro" id="IPR043130">
    <property type="entry name" value="CDP-OH_PTrfase_TM_dom"/>
</dbReference>
<dbReference type="EMBL" id="CACVKT020000736">
    <property type="protein sequence ID" value="CAC5362285.1"/>
    <property type="molecule type" value="Genomic_DNA"/>
</dbReference>
<evidence type="ECO:0000256" key="7">
    <source>
        <dbReference type="ARBA" id="ARBA00023136"/>
    </source>
</evidence>
<evidence type="ECO:0000256" key="5">
    <source>
        <dbReference type="ARBA" id="ARBA00022989"/>
    </source>
</evidence>
<keyword evidence="2" id="KW-0444">Lipid biosynthesis</keyword>
<dbReference type="InterPro" id="IPR000462">
    <property type="entry name" value="CDP-OH_P_trans"/>
</dbReference>
<keyword evidence="8" id="KW-0594">Phospholipid biosynthesis</keyword>
<organism evidence="14 15">
    <name type="scientific">Mytilus coruscus</name>
    <name type="common">Sea mussel</name>
    <dbReference type="NCBI Taxonomy" id="42192"/>
    <lineage>
        <taxon>Eukaryota</taxon>
        <taxon>Metazoa</taxon>
        <taxon>Spiralia</taxon>
        <taxon>Lophotrochozoa</taxon>
        <taxon>Mollusca</taxon>
        <taxon>Bivalvia</taxon>
        <taxon>Autobranchia</taxon>
        <taxon>Pteriomorphia</taxon>
        <taxon>Mytilida</taxon>
        <taxon>Mytiloidea</taxon>
        <taxon>Mytilidae</taxon>
        <taxon>Mytilinae</taxon>
        <taxon>Mytilus</taxon>
    </lineage>
</organism>
<comment type="catalytic activity">
    <reaction evidence="11">
        <text>a CDP-1,2-diacyl-sn-glycerol + a 1,2-diacyl-sn-glycero-3-phospho-(1'-sn-glycerol) = a cardiolipin + CMP + H(+)</text>
        <dbReference type="Rhea" id="RHEA:32931"/>
        <dbReference type="ChEBI" id="CHEBI:15378"/>
        <dbReference type="ChEBI" id="CHEBI:58332"/>
        <dbReference type="ChEBI" id="CHEBI:60377"/>
        <dbReference type="ChEBI" id="CHEBI:62237"/>
        <dbReference type="ChEBI" id="CHEBI:64716"/>
        <dbReference type="EC" id="2.7.8.41"/>
    </reaction>
</comment>
<gene>
    <name evidence="14" type="ORF">MCOR_4094</name>
</gene>
<keyword evidence="6" id="KW-0443">Lipid metabolism</keyword>
<dbReference type="GO" id="GO:0043337">
    <property type="term" value="F:cardiolipin synthase (CMP-forming)"/>
    <property type="evidence" value="ECO:0007669"/>
    <property type="project" value="UniProtKB-EC"/>
</dbReference>
<dbReference type="AlphaFoldDB" id="A0A6J8A727"/>
<dbReference type="Gene3D" id="1.20.120.1760">
    <property type="match status" value="1"/>
</dbReference>
<evidence type="ECO:0000256" key="6">
    <source>
        <dbReference type="ARBA" id="ARBA00023098"/>
    </source>
</evidence>
<keyword evidence="15" id="KW-1185">Reference proteome</keyword>
<evidence type="ECO:0000313" key="15">
    <source>
        <dbReference type="Proteomes" id="UP000507470"/>
    </source>
</evidence>
<evidence type="ECO:0000256" key="13">
    <source>
        <dbReference type="SAM" id="Phobius"/>
    </source>
</evidence>
<sequence length="337" mass="37807">MTACRMCLKRKILLQCAKFNSRIIKSIDTFPEINRTNHQSMEFARLGISLNTRNLSNNKYLTQQLSKDNGFRMGHAYTGQIKLLKNNVQYYRGLILTFSTTSAYNRSSDTPHTPDQDTSKDIEDIKEKIINIPNVLTMSRIVATPFLGYLVIQEAYTPAFCIFVVAGLTDVVRKTQIDHLQLDGYIARNFNQMTVLGSALDPLADKLLVSVLTVTLTMSSLMPVPLAAVILGRDVLLILASLYFRYISLPPPKTFSRYCDVTNATVKLHPSNISKLNTFLQLTLIASSLAAPVFGFVDHVALQSLWYLTGTTTIASGVGYYKNRHQSVEILQDKMKH</sequence>
<comment type="similarity">
    <text evidence="12">Belongs to the CDP-alcohol phosphatidyltransferase class-I family.</text>
</comment>
<dbReference type="EC" id="2.7.8.41" evidence="10"/>
<feature type="transmembrane region" description="Helical" evidence="13">
    <location>
        <begin position="146"/>
        <end position="168"/>
    </location>
</feature>
<accession>A0A6J8A727</accession>